<protein>
    <submittedName>
        <fullName evidence="1">Uncharacterized protein</fullName>
    </submittedName>
</protein>
<dbReference type="AlphaFoldDB" id="A0A2K8SRZ2"/>
<organism evidence="1 2">
    <name type="scientific">Nostoc flagelliforme CCNUN1</name>
    <dbReference type="NCBI Taxonomy" id="2038116"/>
    <lineage>
        <taxon>Bacteria</taxon>
        <taxon>Bacillati</taxon>
        <taxon>Cyanobacteriota</taxon>
        <taxon>Cyanophyceae</taxon>
        <taxon>Nostocales</taxon>
        <taxon>Nostocaceae</taxon>
        <taxon>Nostoc</taxon>
    </lineage>
</organism>
<reference evidence="1 2" key="1">
    <citation type="submission" date="2017-11" db="EMBL/GenBank/DDBJ databases">
        <title>Complete genome of a free-living desiccation-tolerant cyanobacterium and its photosynthetic adaptation to extreme terrestrial habitat.</title>
        <authorList>
            <person name="Shang J."/>
        </authorList>
    </citation>
    <scope>NUCLEOTIDE SEQUENCE [LARGE SCALE GENOMIC DNA]</scope>
    <source>
        <strain evidence="1 2">CCNUN1</strain>
    </source>
</reference>
<accession>A0A2K8SRZ2</accession>
<dbReference type="KEGG" id="nfl:COO91_04146"/>
<dbReference type="EMBL" id="CP024785">
    <property type="protein sequence ID" value="AUB38181.1"/>
    <property type="molecule type" value="Genomic_DNA"/>
</dbReference>
<sequence length="43" mass="5178">MKSKLSLGRLSHLPMRNRGIAFPVKVREREKHEKLNFRSRSTW</sequence>
<keyword evidence="2" id="KW-1185">Reference proteome</keyword>
<evidence type="ECO:0000313" key="1">
    <source>
        <dbReference type="EMBL" id="AUB38181.1"/>
    </source>
</evidence>
<name>A0A2K8SRZ2_9NOSO</name>
<dbReference type="Proteomes" id="UP000232003">
    <property type="component" value="Chromosome"/>
</dbReference>
<gene>
    <name evidence="1" type="ORF">COO91_04146</name>
</gene>
<proteinExistence type="predicted"/>
<evidence type="ECO:0000313" key="2">
    <source>
        <dbReference type="Proteomes" id="UP000232003"/>
    </source>
</evidence>